<dbReference type="AlphaFoldDB" id="A0A6G8PU32"/>
<evidence type="ECO:0000313" key="3">
    <source>
        <dbReference type="Proteomes" id="UP000502706"/>
    </source>
</evidence>
<accession>A0A6G8PU32</accession>
<dbReference type="PROSITE" id="PS51257">
    <property type="entry name" value="PROKAR_LIPOPROTEIN"/>
    <property type="match status" value="1"/>
</dbReference>
<protein>
    <recommendedName>
        <fullName evidence="4">Lipoprotein</fullName>
    </recommendedName>
</protein>
<dbReference type="KEGG" id="rmar:GBA65_01930"/>
<sequence length="191" mass="20071">MKRGLVLLALVLVPMLGACGPGIGGSAETTAEKATEKVPGSEGPAGTRKGTIALAVGETATTTKAGNMLTVHSYESPVTPAGSSRPEPGYEFSAVEAEGCASRATENYRMVVGPSGFALDMPDGTRLRPDARMEDMTVKEPALMSAEPGLGECQRGFVVFQTPEGERPERVTFEDPLTTETPVVTWRVPTE</sequence>
<keyword evidence="1" id="KW-0732">Signal</keyword>
<keyword evidence="3" id="KW-1185">Reference proteome</keyword>
<dbReference type="EMBL" id="CP045121">
    <property type="protein sequence ID" value="QIN77466.1"/>
    <property type="molecule type" value="Genomic_DNA"/>
</dbReference>
<dbReference type="Proteomes" id="UP000502706">
    <property type="component" value="Chromosome"/>
</dbReference>
<evidence type="ECO:0000256" key="1">
    <source>
        <dbReference type="SAM" id="SignalP"/>
    </source>
</evidence>
<feature type="signal peptide" evidence="1">
    <location>
        <begin position="1"/>
        <end position="18"/>
    </location>
</feature>
<feature type="chain" id="PRO_5038863472" description="Lipoprotein" evidence="1">
    <location>
        <begin position="19"/>
        <end position="191"/>
    </location>
</feature>
<evidence type="ECO:0008006" key="4">
    <source>
        <dbReference type="Google" id="ProtNLM"/>
    </source>
</evidence>
<evidence type="ECO:0000313" key="2">
    <source>
        <dbReference type="EMBL" id="QIN77466.1"/>
    </source>
</evidence>
<reference evidence="2 3" key="1">
    <citation type="submission" date="2019-10" db="EMBL/GenBank/DDBJ databases">
        <title>Rubrobacter sp nov SCSIO 52915 isolated from a deep-sea sediment in the South China Sea.</title>
        <authorList>
            <person name="Chen R.W."/>
        </authorList>
    </citation>
    <scope>NUCLEOTIDE SEQUENCE [LARGE SCALE GENOMIC DNA]</scope>
    <source>
        <strain evidence="2 3">SCSIO 52915</strain>
    </source>
</reference>
<dbReference type="RefSeq" id="WP_166395147.1">
    <property type="nucleotide sequence ID" value="NZ_CP045121.1"/>
</dbReference>
<gene>
    <name evidence="2" type="ORF">GBA65_01930</name>
</gene>
<organism evidence="2 3">
    <name type="scientific">Rubrobacter marinus</name>
    <dbReference type="NCBI Taxonomy" id="2653852"/>
    <lineage>
        <taxon>Bacteria</taxon>
        <taxon>Bacillati</taxon>
        <taxon>Actinomycetota</taxon>
        <taxon>Rubrobacteria</taxon>
        <taxon>Rubrobacterales</taxon>
        <taxon>Rubrobacteraceae</taxon>
        <taxon>Rubrobacter</taxon>
    </lineage>
</organism>
<proteinExistence type="predicted"/>
<name>A0A6G8PU32_9ACTN</name>